<proteinExistence type="predicted"/>
<evidence type="ECO:0000259" key="3">
    <source>
        <dbReference type="Pfam" id="PF21447"/>
    </source>
</evidence>
<protein>
    <submittedName>
        <fullName evidence="4">Exopolyphosphatase / guanosine-5'-triphosphate,3'-diphosphate pyrophosphatase</fullName>
    </submittedName>
</protein>
<evidence type="ECO:0000256" key="1">
    <source>
        <dbReference type="ARBA" id="ARBA00022801"/>
    </source>
</evidence>
<keyword evidence="1" id="KW-0378">Hydrolase</keyword>
<dbReference type="CDD" id="cd24053">
    <property type="entry name" value="ASKHA_NBD_EcPPX-GppA-like"/>
    <property type="match status" value="1"/>
</dbReference>
<dbReference type="Pfam" id="PF02541">
    <property type="entry name" value="Ppx-GppA"/>
    <property type="match status" value="1"/>
</dbReference>
<reference evidence="5" key="1">
    <citation type="submission" date="2017-04" db="EMBL/GenBank/DDBJ databases">
        <authorList>
            <person name="Varghese N."/>
            <person name="Submissions S."/>
        </authorList>
    </citation>
    <scope>NUCLEOTIDE SEQUENCE [LARGE SCALE GENOMIC DNA]</scope>
</reference>
<dbReference type="InterPro" id="IPR030673">
    <property type="entry name" value="PyroPPase_GppA_Ppx"/>
</dbReference>
<dbReference type="EMBL" id="FXWH01000001">
    <property type="protein sequence ID" value="SMQ58875.1"/>
    <property type="molecule type" value="Genomic_DNA"/>
</dbReference>
<sequence length="497" mass="55779">MKEEHFAALDIGSNSFHLVTARVIDRHLQPLLQFKQKVQLAGGLNKKKKLTKDAMQRGLDALALCAQRLDGFLPEHVQVVATHTLREANNADVFLARAAEVFPFTINIISGHEEARLIYKGVAQTSPYQGKRMVFDIGGGSTEVITGHEFEPDLLSSRSMGSVSFTERYFAAGEVTEKRFKKALVAARSELEPIAANVRKFAAQRVIGTSGMIKAISKWMQLRDQSASGQVTLEQAYKCRQELLQHKHIATFEALGIEPERKAILPAGLAILIALMEELEVKSLEVHDAALREGVLYELTDRVIGHQDVRQRTVEAMAARYRIDNSHADTVAKTAMLMLSQVAKQWKLDAKDWEQRLQWAAQLHEVGLHINSTGIQNHSGYIVQNADMPGFSKEEQLLLATLVRSFRKRIRSDRLPTLHLFEGHDVNRLVGLLRLAVLFNTDRQPSLLLDQLQVKGDLLLLYLTAEGWENPMLVSDLEAEVRQQQKLGIQLRLVGEN</sequence>
<dbReference type="Gene3D" id="3.30.420.150">
    <property type="entry name" value="Exopolyphosphatase. Domain 2"/>
    <property type="match status" value="1"/>
</dbReference>
<dbReference type="Gene3D" id="3.30.420.40">
    <property type="match status" value="1"/>
</dbReference>
<dbReference type="Proteomes" id="UP000194450">
    <property type="component" value="Unassembled WGS sequence"/>
</dbReference>
<evidence type="ECO:0000259" key="2">
    <source>
        <dbReference type="Pfam" id="PF02541"/>
    </source>
</evidence>
<dbReference type="SUPFAM" id="SSF109604">
    <property type="entry name" value="HD-domain/PDEase-like"/>
    <property type="match status" value="1"/>
</dbReference>
<evidence type="ECO:0000313" key="5">
    <source>
        <dbReference type="Proteomes" id="UP000194450"/>
    </source>
</evidence>
<dbReference type="OrthoDB" id="9793035at2"/>
<dbReference type="GO" id="GO:0004309">
    <property type="term" value="F:exopolyphosphatase activity"/>
    <property type="evidence" value="ECO:0007669"/>
    <property type="project" value="TreeGrafter"/>
</dbReference>
<dbReference type="Gene3D" id="1.10.3210.10">
    <property type="entry name" value="Hypothetical protein af1432"/>
    <property type="match status" value="1"/>
</dbReference>
<dbReference type="InterPro" id="IPR003695">
    <property type="entry name" value="Ppx_GppA_N"/>
</dbReference>
<accession>A0A1Y6E8B8</accession>
<organism evidence="4 5">
    <name type="scientific">Pseudidiomarina planktonica</name>
    <dbReference type="NCBI Taxonomy" id="1323738"/>
    <lineage>
        <taxon>Bacteria</taxon>
        <taxon>Pseudomonadati</taxon>
        <taxon>Pseudomonadota</taxon>
        <taxon>Gammaproteobacteria</taxon>
        <taxon>Alteromonadales</taxon>
        <taxon>Idiomarinaceae</taxon>
        <taxon>Pseudidiomarina</taxon>
    </lineage>
</organism>
<dbReference type="GO" id="GO:0006798">
    <property type="term" value="P:polyphosphate catabolic process"/>
    <property type="evidence" value="ECO:0007669"/>
    <property type="project" value="TreeGrafter"/>
</dbReference>
<name>A0A1Y6E8B8_9GAMM</name>
<dbReference type="PANTHER" id="PTHR30005:SF14">
    <property type="entry name" value="EXOPOLYPHOSPHATASE"/>
    <property type="match status" value="1"/>
</dbReference>
<evidence type="ECO:0000313" key="4">
    <source>
        <dbReference type="EMBL" id="SMQ58875.1"/>
    </source>
</evidence>
<keyword evidence="5" id="KW-1185">Reference proteome</keyword>
<gene>
    <name evidence="4" type="ORF">SAMN06297229_0183</name>
</gene>
<dbReference type="InterPro" id="IPR050273">
    <property type="entry name" value="GppA/Ppx_hydrolase"/>
</dbReference>
<dbReference type="InterPro" id="IPR043129">
    <property type="entry name" value="ATPase_NBD"/>
</dbReference>
<dbReference type="PANTHER" id="PTHR30005">
    <property type="entry name" value="EXOPOLYPHOSPHATASE"/>
    <property type="match status" value="1"/>
</dbReference>
<dbReference type="InterPro" id="IPR048950">
    <property type="entry name" value="Ppx_GppA_C"/>
</dbReference>
<dbReference type="SUPFAM" id="SSF53067">
    <property type="entry name" value="Actin-like ATPase domain"/>
    <property type="match status" value="2"/>
</dbReference>
<feature type="domain" description="Ppx/GppA phosphatase N-terminal" evidence="2">
    <location>
        <begin position="21"/>
        <end position="301"/>
    </location>
</feature>
<feature type="domain" description="Ppx/GppA phosphatase C-terminal" evidence="3">
    <location>
        <begin position="309"/>
        <end position="480"/>
    </location>
</feature>
<dbReference type="RefSeq" id="WP_086433383.1">
    <property type="nucleotide sequence ID" value="NZ_FXWH01000001.1"/>
</dbReference>
<dbReference type="Pfam" id="PF21447">
    <property type="entry name" value="Ppx-GppA_III"/>
    <property type="match status" value="1"/>
</dbReference>
<dbReference type="PIRSF" id="PIRSF001267">
    <property type="entry name" value="Pyrophosphatase_GppA_Ppx"/>
    <property type="match status" value="1"/>
</dbReference>
<dbReference type="AlphaFoldDB" id="A0A1Y6E8B8"/>
<dbReference type="FunFam" id="3.30.420.40:FF:000023">
    <property type="entry name" value="Guanosine-5'-triphosphate,3'-diphosphate pyrophosphatase"/>
    <property type="match status" value="1"/>
</dbReference>